<evidence type="ECO:0000313" key="3">
    <source>
        <dbReference type="Proteomes" id="UP000886595"/>
    </source>
</evidence>
<sequence>MTVHQKSGHCPPESPPKTSKTTDNPPHTSRTLTSSPAILSITNQQGTQPQPPIDSHVFHKLLSRRSSYIRNGLPQRLPWMVVLQLRSALIDLQYMIEA</sequence>
<evidence type="ECO:0000313" key="2">
    <source>
        <dbReference type="EMBL" id="KAG2310635.1"/>
    </source>
</evidence>
<evidence type="ECO:0000256" key="1">
    <source>
        <dbReference type="SAM" id="MobiDB-lite"/>
    </source>
</evidence>
<dbReference type="AlphaFoldDB" id="A0A8X7VGM9"/>
<gene>
    <name evidence="2" type="ORF">Bca52824_022192</name>
</gene>
<feature type="region of interest" description="Disordered" evidence="1">
    <location>
        <begin position="1"/>
        <end position="37"/>
    </location>
</feature>
<feature type="compositionally biased region" description="Polar residues" evidence="1">
    <location>
        <begin position="23"/>
        <end position="37"/>
    </location>
</feature>
<organism evidence="2 3">
    <name type="scientific">Brassica carinata</name>
    <name type="common">Ethiopian mustard</name>
    <name type="synonym">Abyssinian cabbage</name>
    <dbReference type="NCBI Taxonomy" id="52824"/>
    <lineage>
        <taxon>Eukaryota</taxon>
        <taxon>Viridiplantae</taxon>
        <taxon>Streptophyta</taxon>
        <taxon>Embryophyta</taxon>
        <taxon>Tracheophyta</taxon>
        <taxon>Spermatophyta</taxon>
        <taxon>Magnoliopsida</taxon>
        <taxon>eudicotyledons</taxon>
        <taxon>Gunneridae</taxon>
        <taxon>Pentapetalae</taxon>
        <taxon>rosids</taxon>
        <taxon>malvids</taxon>
        <taxon>Brassicales</taxon>
        <taxon>Brassicaceae</taxon>
        <taxon>Brassiceae</taxon>
        <taxon>Brassica</taxon>
    </lineage>
</organism>
<protein>
    <submittedName>
        <fullName evidence="2">Uncharacterized protein</fullName>
    </submittedName>
</protein>
<dbReference type="Proteomes" id="UP000886595">
    <property type="component" value="Unassembled WGS sequence"/>
</dbReference>
<dbReference type="EMBL" id="JAAMPC010000005">
    <property type="protein sequence ID" value="KAG2310635.1"/>
    <property type="molecule type" value="Genomic_DNA"/>
</dbReference>
<reference evidence="2 3" key="1">
    <citation type="submission" date="2020-02" db="EMBL/GenBank/DDBJ databases">
        <authorList>
            <person name="Ma Q."/>
            <person name="Huang Y."/>
            <person name="Song X."/>
            <person name="Pei D."/>
        </authorList>
    </citation>
    <scope>NUCLEOTIDE SEQUENCE [LARGE SCALE GENOMIC DNA]</scope>
    <source>
        <strain evidence="2">Sxm20200214</strain>
        <tissue evidence="2">Leaf</tissue>
    </source>
</reference>
<accession>A0A8X7VGM9</accession>
<comment type="caution">
    <text evidence="2">The sequence shown here is derived from an EMBL/GenBank/DDBJ whole genome shotgun (WGS) entry which is preliminary data.</text>
</comment>
<name>A0A8X7VGM9_BRACI</name>
<keyword evidence="3" id="KW-1185">Reference proteome</keyword>
<proteinExistence type="predicted"/>